<keyword evidence="6" id="KW-0812">Transmembrane</keyword>
<evidence type="ECO:0000256" key="4">
    <source>
        <dbReference type="PIRSR" id="PIRSR001227-1"/>
    </source>
</evidence>
<dbReference type="AlphaFoldDB" id="A0A7Y9T408"/>
<evidence type="ECO:0000256" key="6">
    <source>
        <dbReference type="SAM" id="Phobius"/>
    </source>
</evidence>
<evidence type="ECO:0000256" key="5">
    <source>
        <dbReference type="PIRSR" id="PIRSR001227-2"/>
    </source>
</evidence>
<evidence type="ECO:0000256" key="2">
    <source>
        <dbReference type="ARBA" id="ARBA00022801"/>
    </source>
</evidence>
<dbReference type="Gene3D" id="3.60.20.10">
    <property type="entry name" value="Glutamine Phosphoribosylpyrophosphate, subunit 1, domain 1"/>
    <property type="match status" value="1"/>
</dbReference>
<comment type="similarity">
    <text evidence="1">Belongs to the peptidase S45 family.</text>
</comment>
<dbReference type="Proteomes" id="UP000534186">
    <property type="component" value="Unassembled WGS sequence"/>
</dbReference>
<dbReference type="GO" id="GO:0017000">
    <property type="term" value="P:antibiotic biosynthetic process"/>
    <property type="evidence" value="ECO:0007669"/>
    <property type="project" value="InterPro"/>
</dbReference>
<keyword evidence="2 7" id="KW-0378">Hydrolase</keyword>
<feature type="binding site" evidence="5">
    <location>
        <position position="219"/>
    </location>
    <ligand>
        <name>Ca(2+)</name>
        <dbReference type="ChEBI" id="CHEBI:29108"/>
    </ligand>
</feature>
<feature type="active site" description="Nucleophile" evidence="4">
    <location>
        <position position="306"/>
    </location>
</feature>
<dbReference type="InterPro" id="IPR043147">
    <property type="entry name" value="Penicillin_amidase_A-knob"/>
</dbReference>
<dbReference type="Pfam" id="PF01804">
    <property type="entry name" value="Penicil_amidase"/>
    <property type="match status" value="1"/>
</dbReference>
<organism evidence="7 8">
    <name type="scientific">Tunturiibacter lichenicola</name>
    <dbReference type="NCBI Taxonomy" id="2051959"/>
    <lineage>
        <taxon>Bacteria</taxon>
        <taxon>Pseudomonadati</taxon>
        <taxon>Acidobacteriota</taxon>
        <taxon>Terriglobia</taxon>
        <taxon>Terriglobales</taxon>
        <taxon>Acidobacteriaceae</taxon>
        <taxon>Tunturiibacter</taxon>
    </lineage>
</organism>
<dbReference type="Gene3D" id="1.10.1400.10">
    <property type="match status" value="1"/>
</dbReference>
<dbReference type="PIRSF" id="PIRSF001227">
    <property type="entry name" value="Pen_acylase"/>
    <property type="match status" value="1"/>
</dbReference>
<comment type="caution">
    <text evidence="7">The sequence shown here is derived from an EMBL/GenBank/DDBJ whole genome shotgun (WGS) entry which is preliminary data.</text>
</comment>
<dbReference type="Gene3D" id="1.10.439.10">
    <property type="entry name" value="Penicillin Amidohydrolase, domain 1"/>
    <property type="match status" value="1"/>
</dbReference>
<dbReference type="PANTHER" id="PTHR34218">
    <property type="entry name" value="PEPTIDASE S45 PENICILLIN AMIDASE"/>
    <property type="match status" value="1"/>
</dbReference>
<dbReference type="InterPro" id="IPR014395">
    <property type="entry name" value="Pen/GL7ACA/AHL_acylase"/>
</dbReference>
<proteinExistence type="inferred from homology"/>
<dbReference type="GO" id="GO:0046872">
    <property type="term" value="F:metal ion binding"/>
    <property type="evidence" value="ECO:0007669"/>
    <property type="project" value="UniProtKB-KW"/>
</dbReference>
<dbReference type="InterPro" id="IPR029055">
    <property type="entry name" value="Ntn_hydrolases_N"/>
</dbReference>
<dbReference type="InterPro" id="IPR023343">
    <property type="entry name" value="Penicillin_amidase_dom1"/>
</dbReference>
<keyword evidence="5" id="KW-0479">Metal-binding</keyword>
<sequence>MNPYESIAAAASPEEARTALRVQRRRIFYRLVVIFTLLVLVSGAVGFFYARHWTRQAMHDALPQLDGVISISGLSAPVSVQRDGHGVPHLRASSLDDLVTAQGYVTAQDRLWQMDALRRHAAGNLAEILGAPLLEHDRAQRTLQIRAAADRALATLPADQLHLLERYAAGVNASIADQSAHLPLEFRLLRYVPAPWTPRDSLLIGLVMFQDLTNSFPQELNREALTARLPSHLVGDLYPVGSWRDHPPAQPLIDLTAPQQDIPDIPLDESQTKLRRPALPTASPEDLLALQQILKNPVCDGCFAGSNDWVVSGAHTATGKPLLSNDMHLAHNIPGIWYEADLEAPAPSGDLHVSGVSLPGVPFIIVGHNAHVAWGFTNLGAEVQDVYVEHIRGSGDTMEYQTHDSAWHAVIHQQEIIHVKGAKDVVLDVPATQHGGVNTPVISGIFPSEKRSLSLRWTIYDPANISPSFLAVDTATDGAGLISAFSSFGGPAQNLVYADDQGHIGYHAVGKIPIRGNIVTPSPISPVPADALDPAQDWVGTIPYDNLPQATDPPNGILATANARVTSDDYPYPITLNWAAPYRNERIWKVLTARAAETKDHLTAADMLALQTDVYSDVDHVIAQRLAYALDHTTKAEFTTEKVAAKRLHQAADLLRDWNGNVEADAAAPAIVVATRAALWPLLLDPQFTSQPGTKSDLQPGVRRTGAALYTWGNKSYAEEWLIMHTPSRWLPPAYSCWDDLLTAAVSKALADSHAPADLSRWHYGEFRPINIEHPIYSQSPILQRVLGLPTSPGPQPQSGDDVTVKQVGHSFGPSERFTADLSELDNSTLNLVLGESSNPLSVWFMDQWPAWYHGTTFPLPFSHAAVDAATTHTLTLTPK</sequence>
<name>A0A7Y9T408_9BACT</name>
<keyword evidence="6" id="KW-1133">Transmembrane helix</keyword>
<evidence type="ECO:0000313" key="8">
    <source>
        <dbReference type="Proteomes" id="UP000534186"/>
    </source>
</evidence>
<evidence type="ECO:0000313" key="7">
    <source>
        <dbReference type="EMBL" id="NYF52932.1"/>
    </source>
</evidence>
<dbReference type="Gene3D" id="2.30.120.10">
    <property type="match status" value="1"/>
</dbReference>
<dbReference type="GO" id="GO:0008953">
    <property type="term" value="F:penicillin amidase activity"/>
    <property type="evidence" value="ECO:0007669"/>
    <property type="project" value="UniProtKB-EC"/>
</dbReference>
<keyword evidence="5" id="KW-0106">Calcium</keyword>
<evidence type="ECO:0000256" key="3">
    <source>
        <dbReference type="ARBA" id="ARBA00023145"/>
    </source>
</evidence>
<dbReference type="CDD" id="cd03747">
    <property type="entry name" value="Ntn_PGA_like"/>
    <property type="match status" value="1"/>
</dbReference>
<gene>
    <name evidence="7" type="ORF">HDF12_003331</name>
</gene>
<keyword evidence="6" id="KW-0472">Membrane</keyword>
<dbReference type="EC" id="3.5.1.11" evidence="7"/>
<protein>
    <submittedName>
        <fullName evidence="7">Penicillin amidase</fullName>
        <ecNumber evidence="7">3.5.1.11</ecNumber>
    </submittedName>
</protein>
<dbReference type="EMBL" id="JACCCV010000002">
    <property type="protein sequence ID" value="NYF52932.1"/>
    <property type="molecule type" value="Genomic_DNA"/>
</dbReference>
<accession>A0A7Y9T408</accession>
<feature type="binding site" evidence="5">
    <location>
        <position position="385"/>
    </location>
    <ligand>
        <name>Ca(2+)</name>
        <dbReference type="ChEBI" id="CHEBI:29108"/>
    </ligand>
</feature>
<dbReference type="SUPFAM" id="SSF56235">
    <property type="entry name" value="N-terminal nucleophile aminohydrolases (Ntn hydrolases)"/>
    <property type="match status" value="1"/>
</dbReference>
<dbReference type="PANTHER" id="PTHR34218:SF4">
    <property type="entry name" value="ACYL-HOMOSERINE LACTONE ACYLASE QUIP"/>
    <property type="match status" value="1"/>
</dbReference>
<keyword evidence="3" id="KW-0865">Zymogen</keyword>
<evidence type="ECO:0000256" key="1">
    <source>
        <dbReference type="ARBA" id="ARBA00006586"/>
    </source>
</evidence>
<feature type="transmembrane region" description="Helical" evidence="6">
    <location>
        <begin position="27"/>
        <end position="50"/>
    </location>
</feature>
<reference evidence="7 8" key="1">
    <citation type="submission" date="2020-07" db="EMBL/GenBank/DDBJ databases">
        <title>Genomic Encyclopedia of Type Strains, Phase IV (KMG-V): Genome sequencing to study the core and pangenomes of soil and plant-associated prokaryotes.</title>
        <authorList>
            <person name="Whitman W."/>
        </authorList>
    </citation>
    <scope>NUCLEOTIDE SEQUENCE [LARGE SCALE GENOMIC DNA]</scope>
    <source>
        <strain evidence="7 8">M8UP30</strain>
    </source>
</reference>
<comment type="cofactor">
    <cofactor evidence="5">
        <name>Ca(2+)</name>
        <dbReference type="ChEBI" id="CHEBI:29108"/>
    </cofactor>
    <text evidence="5">Binds 1 Ca(2+) ion per dimer.</text>
</comment>
<feature type="binding site" evidence="5">
    <location>
        <position position="521"/>
    </location>
    <ligand>
        <name>Ca(2+)</name>
        <dbReference type="ChEBI" id="CHEBI:29108"/>
    </ligand>
</feature>
<dbReference type="InterPro" id="IPR002692">
    <property type="entry name" value="S45"/>
</dbReference>
<dbReference type="InterPro" id="IPR043146">
    <property type="entry name" value="Penicillin_amidase_N_B-knob"/>
</dbReference>